<gene>
    <name evidence="1" type="primary">nifJ</name>
    <name evidence="1" type="ORF">FRZ06_00200</name>
</gene>
<keyword evidence="2" id="KW-1185">Reference proteome</keyword>
<protein>
    <submittedName>
        <fullName evidence="1">Pyruvate:ferredoxin (Flavodoxin) oxidoreductase</fullName>
    </submittedName>
</protein>
<proteinExistence type="predicted"/>
<keyword evidence="1" id="KW-0670">Pyruvate</keyword>
<dbReference type="Proteomes" id="UP000594014">
    <property type="component" value="Chromosome"/>
</dbReference>
<reference evidence="1" key="1">
    <citation type="submission" date="2019-08" db="EMBL/GenBank/DDBJ databases">
        <title>Genome sequence of Clostridiales bacterium MT110.</title>
        <authorList>
            <person name="Cao J."/>
        </authorList>
    </citation>
    <scope>NUCLEOTIDE SEQUENCE</scope>
    <source>
        <strain evidence="1">MT110</strain>
    </source>
</reference>
<evidence type="ECO:0000313" key="1">
    <source>
        <dbReference type="EMBL" id="QOX61885.1"/>
    </source>
</evidence>
<accession>A0ACD1A679</accession>
<evidence type="ECO:0000313" key="2">
    <source>
        <dbReference type="Proteomes" id="UP000594014"/>
    </source>
</evidence>
<name>A0ACD1A679_9FIRM</name>
<dbReference type="EMBL" id="CP042469">
    <property type="protein sequence ID" value="QOX61885.1"/>
    <property type="molecule type" value="Genomic_DNA"/>
</dbReference>
<organism evidence="1 2">
    <name type="scientific">Anoxybacterium hadale</name>
    <dbReference type="NCBI Taxonomy" id="3408580"/>
    <lineage>
        <taxon>Bacteria</taxon>
        <taxon>Bacillati</taxon>
        <taxon>Bacillota</taxon>
        <taxon>Clostridia</taxon>
        <taxon>Peptostreptococcales</taxon>
        <taxon>Anaerovoracaceae</taxon>
        <taxon>Anoxybacterium</taxon>
    </lineage>
</organism>
<sequence>MPKKIDIMDGNTAAAYISYAFTEVAGIYPITPSSQMAELVDEWAAKGKKNIFGRTVDVVEMQSEGGAAGTVHGSLQSGALTTTYTASQGLLLMIPNMYKIAGELLPGVFHVSARTLSVHALSIFGDHSDVMGCRMTGFAMLASSSPQEVMDMGAVAHLAAIRGRVPFLHFFDGFRTSHEVQKIDALDYQDLRPLVDYEAIKAFRKNSLNPEHPATRGTTVSPDIFFQSRESSNDYIERLPAVVEDYMGEINKLTGRNYQLFDYYGVPDAEHIIIAMGSVSDTIKDTVDYLNKKGKKVGAINVHLYRPFSSSHFLAAVPKTVKKIAVLDRTKEPGGLGEPLYQDVCTVYYKENIPMSVVGGRYGLSSKDTTPSQIVAVFENLESEISKNNFTIGINDDVFDSSLTVQDEINILPDDLISCKIWGLGSDGTVGANKNSTKIIGETTDKYIQTYFVYDSKKSGGLTQSHLRFGKNPIRAPYLVSDANFVAVHNPSYVDKYDLVKDLKPGGIFLLNFAGGIRELEAALPSSMKKALAHKNAQFYVIDAISIAKDLGLGGRINTILQASFFKLIDVIPLELAVSEMKQAIYKTYYTKKGQKVVDMNYASIDRGIDSLSKVNIPAEWANLNVTENERTDVPDFIREVVIPMNRQEGDSIPVSTIRKYNLNDGTWHAGTTKYEKRGAAVDVPEWKIDQCIQCNQCSYVCPHASIRPVLLTEKESGSAPSGFVTKKAIGKGLEAYQYRLQVSPYDCTGCGSCAQVCPAKEKALEMKPLASQLEQAEHWLFAVNEVTIKKDAFSDQTVKASQFALPLFEFSGACAGCGETPYIKLATQLFGERMFITNASGCSSAYGGSTPATPYTINKANGCGPAWAMSLFEDNAEYAYGFLLGHEAIQKELIEKIEQLLNVETIQSQAACYLQEFDHSSTSKDAAAALIASLSQFVPQNEDEKEMKEFVIQNQEFLTKKSFWAFGGDGWAYDIGFGGLDHVLASGRNINMLVLDTEVYSNTGGQSSKSTATGAIAKFAAAGKKIKKKDLGMMAISYGYIYVAQVAMGCDQAQTLKAMREAEAFPGPSLIIAYSPCIEHGLKSGMNKSQDEMKKAVAAGYWHLYRYNPALKEQGKNPFVLDSKEPTGDIKEFLRGENRYASLELAFPEKAKELMDKAVLDAKERYESYKNLAQI</sequence>